<feature type="region of interest" description="Disordered" evidence="1">
    <location>
        <begin position="24"/>
        <end position="44"/>
    </location>
</feature>
<dbReference type="STRING" id="1189621.A3SI_19805"/>
<feature type="compositionally biased region" description="Basic residues" evidence="1">
    <location>
        <begin position="29"/>
        <end position="44"/>
    </location>
</feature>
<dbReference type="EMBL" id="AJYA01000089">
    <property type="protein sequence ID" value="EIM72388.1"/>
    <property type="molecule type" value="Genomic_DNA"/>
</dbReference>
<dbReference type="AlphaFoldDB" id="I5BS36"/>
<sequence length="61" mass="7243">MPKRTSPQLIQDKEDLNDIDKLVVDKRNQQRAKAKKNRRNRHYTKQLLKNSLNLLDDGDEV</sequence>
<dbReference type="RefSeq" id="WP_009057635.1">
    <property type="nucleotide sequence ID" value="NZ_AJYA01000089.1"/>
</dbReference>
<accession>I5BS36</accession>
<gene>
    <name evidence="2" type="ORF">A3SI_19805</name>
</gene>
<dbReference type="Proteomes" id="UP000005551">
    <property type="component" value="Unassembled WGS sequence"/>
</dbReference>
<organism evidence="2 3">
    <name type="scientific">Nitritalea halalkaliphila LW7</name>
    <dbReference type="NCBI Taxonomy" id="1189621"/>
    <lineage>
        <taxon>Bacteria</taxon>
        <taxon>Pseudomonadati</taxon>
        <taxon>Bacteroidota</taxon>
        <taxon>Cytophagia</taxon>
        <taxon>Cytophagales</taxon>
        <taxon>Cyclobacteriaceae</taxon>
        <taxon>Nitritalea</taxon>
    </lineage>
</organism>
<reference evidence="2 3" key="1">
    <citation type="submission" date="2012-05" db="EMBL/GenBank/DDBJ databases">
        <title>Genome sequence of Nitritalea halalkaliphila LW7.</title>
        <authorList>
            <person name="Jangir P.K."/>
            <person name="Singh A."/>
            <person name="Shivaji S."/>
            <person name="Sharma R."/>
        </authorList>
    </citation>
    <scope>NUCLEOTIDE SEQUENCE [LARGE SCALE GENOMIC DNA]</scope>
    <source>
        <strain evidence="2 3">LW7</strain>
    </source>
</reference>
<protein>
    <submittedName>
        <fullName evidence="2">Uncharacterized protein</fullName>
    </submittedName>
</protein>
<name>I5BS36_9BACT</name>
<evidence type="ECO:0000313" key="3">
    <source>
        <dbReference type="Proteomes" id="UP000005551"/>
    </source>
</evidence>
<keyword evidence="3" id="KW-1185">Reference proteome</keyword>
<evidence type="ECO:0000256" key="1">
    <source>
        <dbReference type="SAM" id="MobiDB-lite"/>
    </source>
</evidence>
<evidence type="ECO:0000313" key="2">
    <source>
        <dbReference type="EMBL" id="EIM72388.1"/>
    </source>
</evidence>
<comment type="caution">
    <text evidence="2">The sequence shown here is derived from an EMBL/GenBank/DDBJ whole genome shotgun (WGS) entry which is preliminary data.</text>
</comment>
<proteinExistence type="predicted"/>